<evidence type="ECO:0000313" key="1">
    <source>
        <dbReference type="EMBL" id="KAI4305141.1"/>
    </source>
</evidence>
<dbReference type="Proteomes" id="UP000828941">
    <property type="component" value="Chromosome 12"/>
</dbReference>
<name>A0ACB9L5Y0_BAUVA</name>
<accession>A0ACB9L5Y0</accession>
<organism evidence="1 2">
    <name type="scientific">Bauhinia variegata</name>
    <name type="common">Purple orchid tree</name>
    <name type="synonym">Phanera variegata</name>
    <dbReference type="NCBI Taxonomy" id="167791"/>
    <lineage>
        <taxon>Eukaryota</taxon>
        <taxon>Viridiplantae</taxon>
        <taxon>Streptophyta</taxon>
        <taxon>Embryophyta</taxon>
        <taxon>Tracheophyta</taxon>
        <taxon>Spermatophyta</taxon>
        <taxon>Magnoliopsida</taxon>
        <taxon>eudicotyledons</taxon>
        <taxon>Gunneridae</taxon>
        <taxon>Pentapetalae</taxon>
        <taxon>rosids</taxon>
        <taxon>fabids</taxon>
        <taxon>Fabales</taxon>
        <taxon>Fabaceae</taxon>
        <taxon>Cercidoideae</taxon>
        <taxon>Cercideae</taxon>
        <taxon>Bauhiniinae</taxon>
        <taxon>Bauhinia</taxon>
    </lineage>
</organism>
<comment type="caution">
    <text evidence="1">The sequence shown here is derived from an EMBL/GenBank/DDBJ whole genome shotgun (WGS) entry which is preliminary data.</text>
</comment>
<dbReference type="EMBL" id="CM039437">
    <property type="protein sequence ID" value="KAI4305141.1"/>
    <property type="molecule type" value="Genomic_DNA"/>
</dbReference>
<evidence type="ECO:0000313" key="2">
    <source>
        <dbReference type="Proteomes" id="UP000828941"/>
    </source>
</evidence>
<protein>
    <submittedName>
        <fullName evidence="1">Uncharacterized protein</fullName>
    </submittedName>
</protein>
<gene>
    <name evidence="1" type="ORF">L6164_028527</name>
</gene>
<keyword evidence="2" id="KW-1185">Reference proteome</keyword>
<proteinExistence type="predicted"/>
<reference evidence="1 2" key="1">
    <citation type="journal article" date="2022" name="DNA Res.">
        <title>Chromosomal-level genome assembly of the orchid tree Bauhinia variegata (Leguminosae; Cercidoideae) supports the allotetraploid origin hypothesis of Bauhinia.</title>
        <authorList>
            <person name="Zhong Y."/>
            <person name="Chen Y."/>
            <person name="Zheng D."/>
            <person name="Pang J."/>
            <person name="Liu Y."/>
            <person name="Luo S."/>
            <person name="Meng S."/>
            <person name="Qian L."/>
            <person name="Wei D."/>
            <person name="Dai S."/>
            <person name="Zhou R."/>
        </authorList>
    </citation>
    <scope>NUCLEOTIDE SEQUENCE [LARGE SCALE GENOMIC DNA]</scope>
    <source>
        <strain evidence="1">BV-YZ2020</strain>
    </source>
</reference>
<sequence>MADWDNRLMLELYLYDYLMKRNLHETAEIFRKESNLSLDPMTRPAIDIPEGFLLEWWRANFEFETFRAWMHENYTFEKVPSTKGKEILETKQGSNASQGGLYPNNEQINRQLPNNLACTMHRRWKSLEAVAVNGIDNESQGFVPSSYQKELLTCKSGICTPANATETKSQRKESSALASSKAAIAADNEEPDPVIENLLKSFWVFEQDAAELCEISMIGECSRNMKNLRKFEEGNTGMLKHAGFSSQSVHADDDDSLKSDASSSLQISSKPAD</sequence>